<sequence>MANITNLNKPKDAFEQLEDEHGARQGFCHIRIQQRTGRKTITTVQVIAPTMRAVHVWLLLLAFRLLGVVLVQSWFVPDEVYQSTEVAHRAVFGTGHLSWEWKYGLRSPLHPAVFAVIFKALKRLGLDSHAAIVNAPRIFHAVLFSLGDVAFRRLATKLLLTKDAAFYSTITYLSSWFVFYCAPRTLSNSLETALTLIALLWYPFERKHLNDLVWPYISIGVLTIVIRPTAALLWIVFGLYHLWRHPKPVRLVFLTVLPAAVPVLLLSVVVDSLCYARPTSSLWNFLSFNVLQGGSAHFGVHPWYWYFSEGLTSVLTLQLVPIVFGLFCSFRPTLLPFVAASFYVIFHSFLPHKEQRFLLPVIPLLCLYAGPFFSRIRFRRVMVLTMVLVNTAIALYCGLRHQVGPYNAADSVLSMARKESNASLLALMPCYSIPGHSYFHYEVRSIRMLDCSPSVSPGEGSDEADMFHEDPEMWIDRHWDEIRSYTHILMYEKMYIQLVMTMTRLHYSFCDRVFHADFLKYSCNGTIVEHPEYGEVMQLSGDQRQQIKDFLVNVGIVKEENCKVHGF</sequence>
<dbReference type="AlphaFoldDB" id="A0A3P8B477"/>
<evidence type="ECO:0000256" key="6">
    <source>
        <dbReference type="ARBA" id="ARBA00022824"/>
    </source>
</evidence>
<protein>
    <recommendedName>
        <fullName evidence="9">Mannosyltransferase</fullName>
        <ecNumber evidence="9">2.4.1.-</ecNumber>
    </recommendedName>
</protein>
<evidence type="ECO:0000313" key="12">
    <source>
        <dbReference type="Proteomes" id="UP000050761"/>
    </source>
</evidence>
<keyword evidence="12" id="KW-1185">Reference proteome</keyword>
<comment type="similarity">
    <text evidence="2">Belongs to the SUI1 family.</text>
</comment>
<evidence type="ECO:0000313" key="13">
    <source>
        <dbReference type="WBParaSite" id="HPBE_0000621601-mRNA-1"/>
    </source>
</evidence>
<evidence type="ECO:0000256" key="4">
    <source>
        <dbReference type="ARBA" id="ARBA00022679"/>
    </source>
</evidence>
<dbReference type="OrthoDB" id="10248435at2759"/>
<dbReference type="EMBL" id="UZAH01025620">
    <property type="protein sequence ID" value="VDO67425.1"/>
    <property type="molecule type" value="Genomic_DNA"/>
</dbReference>
<feature type="transmembrane region" description="Helical" evidence="9">
    <location>
        <begin position="357"/>
        <end position="374"/>
    </location>
</feature>
<dbReference type="GO" id="GO:0003743">
    <property type="term" value="F:translation initiation factor activity"/>
    <property type="evidence" value="ECO:0007669"/>
    <property type="project" value="InterPro"/>
</dbReference>
<comment type="similarity">
    <text evidence="9">Belongs to the glycosyltransferase 22 family.</text>
</comment>
<comment type="subcellular location">
    <subcellularLocation>
        <location evidence="1 9">Endoplasmic reticulum membrane</location>
        <topology evidence="1 9">Multi-pass membrane protein</topology>
    </subcellularLocation>
</comment>
<keyword evidence="8 9" id="KW-0472">Membrane</keyword>
<dbReference type="InterPro" id="IPR036877">
    <property type="entry name" value="SUI1_dom_sf"/>
</dbReference>
<evidence type="ECO:0000256" key="3">
    <source>
        <dbReference type="ARBA" id="ARBA00022676"/>
    </source>
</evidence>
<dbReference type="InterPro" id="IPR005599">
    <property type="entry name" value="GPI_mannosylTrfase"/>
</dbReference>
<keyword evidence="3 9" id="KW-0328">Glycosyltransferase</keyword>
<feature type="transmembrane region" description="Helical" evidence="9">
    <location>
        <begin position="164"/>
        <end position="182"/>
    </location>
</feature>
<dbReference type="Gene3D" id="3.30.780.10">
    <property type="entry name" value="SUI1-like domain"/>
    <property type="match status" value="2"/>
</dbReference>
<dbReference type="Pfam" id="PF03901">
    <property type="entry name" value="Glyco_transf_22"/>
    <property type="match status" value="1"/>
</dbReference>
<dbReference type="InterPro" id="IPR005874">
    <property type="entry name" value="SUI1_euk"/>
</dbReference>
<dbReference type="SUPFAM" id="SSF55159">
    <property type="entry name" value="eIF1-like"/>
    <property type="match status" value="1"/>
</dbReference>
<keyword evidence="4" id="KW-0808">Transferase</keyword>
<gene>
    <name evidence="11" type="ORF">HPBE_LOCUS6217</name>
</gene>
<dbReference type="Pfam" id="PF01253">
    <property type="entry name" value="SUI1"/>
    <property type="match status" value="1"/>
</dbReference>
<dbReference type="GO" id="GO:0000026">
    <property type="term" value="F:alpha-1,2-mannosyltransferase activity"/>
    <property type="evidence" value="ECO:0007669"/>
    <property type="project" value="TreeGrafter"/>
</dbReference>
<dbReference type="WBParaSite" id="HPBE_0000621601-mRNA-1">
    <property type="protein sequence ID" value="HPBE_0000621601-mRNA-1"/>
    <property type="gene ID" value="HPBE_0000621601"/>
</dbReference>
<keyword evidence="6 9" id="KW-0256">Endoplasmic reticulum</keyword>
<dbReference type="PANTHER" id="PTHR22760">
    <property type="entry name" value="GLYCOSYLTRANSFERASE"/>
    <property type="match status" value="1"/>
</dbReference>
<keyword evidence="5 9" id="KW-0812">Transmembrane</keyword>
<feature type="transmembrane region" description="Helical" evidence="9">
    <location>
        <begin position="381"/>
        <end position="401"/>
    </location>
</feature>
<evidence type="ECO:0000256" key="7">
    <source>
        <dbReference type="ARBA" id="ARBA00022989"/>
    </source>
</evidence>
<reference evidence="13" key="2">
    <citation type="submission" date="2019-09" db="UniProtKB">
        <authorList>
            <consortium name="WormBaseParasite"/>
        </authorList>
    </citation>
    <scope>IDENTIFICATION</scope>
</reference>
<dbReference type="Proteomes" id="UP000050761">
    <property type="component" value="Unassembled WGS sequence"/>
</dbReference>
<evidence type="ECO:0000313" key="11">
    <source>
        <dbReference type="EMBL" id="VDO67425.1"/>
    </source>
</evidence>
<name>A0A3P8B477_HELPZ</name>
<feature type="transmembrane region" description="Helical" evidence="9">
    <location>
        <begin position="216"/>
        <end position="239"/>
    </location>
</feature>
<evidence type="ECO:0000256" key="1">
    <source>
        <dbReference type="ARBA" id="ARBA00004477"/>
    </source>
</evidence>
<feature type="domain" description="SUI1" evidence="10">
    <location>
        <begin position="520"/>
        <end position="555"/>
    </location>
</feature>
<evidence type="ECO:0000259" key="10">
    <source>
        <dbReference type="PROSITE" id="PS50296"/>
    </source>
</evidence>
<accession>A0A3P8B477</accession>
<proteinExistence type="inferred from homology"/>
<dbReference type="PROSITE" id="PS50296">
    <property type="entry name" value="SUI1"/>
    <property type="match status" value="1"/>
</dbReference>
<evidence type="ECO:0000256" key="2">
    <source>
        <dbReference type="ARBA" id="ARBA00005422"/>
    </source>
</evidence>
<dbReference type="CDD" id="cd11566">
    <property type="entry name" value="eIF1_SUI1"/>
    <property type="match status" value="1"/>
</dbReference>
<dbReference type="GO" id="GO:0006506">
    <property type="term" value="P:GPI anchor biosynthetic process"/>
    <property type="evidence" value="ECO:0007669"/>
    <property type="project" value="TreeGrafter"/>
</dbReference>
<evidence type="ECO:0000256" key="9">
    <source>
        <dbReference type="RuleBase" id="RU363075"/>
    </source>
</evidence>
<reference evidence="11 12" key="1">
    <citation type="submission" date="2018-11" db="EMBL/GenBank/DDBJ databases">
        <authorList>
            <consortium name="Pathogen Informatics"/>
        </authorList>
    </citation>
    <scope>NUCLEOTIDE SEQUENCE [LARGE SCALE GENOMIC DNA]</scope>
</reference>
<evidence type="ECO:0000256" key="5">
    <source>
        <dbReference type="ARBA" id="ARBA00022692"/>
    </source>
</evidence>
<feature type="transmembrane region" description="Helical" evidence="9">
    <location>
        <begin position="56"/>
        <end position="75"/>
    </location>
</feature>
<keyword evidence="7 9" id="KW-1133">Transmembrane helix</keyword>
<organism evidence="11">
    <name type="scientific">Heligmosomoides polygyrus</name>
    <name type="common">Parasitic roundworm</name>
    <dbReference type="NCBI Taxonomy" id="6339"/>
    <lineage>
        <taxon>Eukaryota</taxon>
        <taxon>Metazoa</taxon>
        <taxon>Ecdysozoa</taxon>
        <taxon>Nematoda</taxon>
        <taxon>Chromadorea</taxon>
        <taxon>Rhabditida</taxon>
        <taxon>Rhabditina</taxon>
        <taxon>Rhabditomorpha</taxon>
        <taxon>Strongyloidea</taxon>
        <taxon>Heligmosomidae</taxon>
        <taxon>Heligmosomoides</taxon>
    </lineage>
</organism>
<dbReference type="EC" id="2.4.1.-" evidence="9"/>
<feature type="transmembrane region" description="Helical" evidence="9">
    <location>
        <begin position="251"/>
        <end position="270"/>
    </location>
</feature>
<evidence type="ECO:0000256" key="8">
    <source>
        <dbReference type="ARBA" id="ARBA00023136"/>
    </source>
</evidence>
<dbReference type="PANTHER" id="PTHR22760:SF4">
    <property type="entry name" value="GPI MANNOSYLTRANSFERASE 3"/>
    <property type="match status" value="1"/>
</dbReference>
<dbReference type="InterPro" id="IPR001950">
    <property type="entry name" value="SUI1"/>
</dbReference>
<dbReference type="GO" id="GO:0005789">
    <property type="term" value="C:endoplasmic reticulum membrane"/>
    <property type="evidence" value="ECO:0007669"/>
    <property type="project" value="UniProtKB-SubCell"/>
</dbReference>